<organism evidence="6 7">
    <name type="scientific">Chitinivorax tropicus</name>
    <dbReference type="NCBI Taxonomy" id="714531"/>
    <lineage>
        <taxon>Bacteria</taxon>
        <taxon>Pseudomonadati</taxon>
        <taxon>Pseudomonadota</taxon>
        <taxon>Betaproteobacteria</taxon>
        <taxon>Chitinivorax</taxon>
    </lineage>
</organism>
<dbReference type="InterPro" id="IPR003594">
    <property type="entry name" value="HATPase_dom"/>
</dbReference>
<dbReference type="InterPro" id="IPR003661">
    <property type="entry name" value="HisK_dim/P_dom"/>
</dbReference>
<comment type="caution">
    <text evidence="6">The sequence shown here is derived from an EMBL/GenBank/DDBJ whole genome shotgun (WGS) entry which is preliminary data.</text>
</comment>
<dbReference type="GO" id="GO:0000155">
    <property type="term" value="F:phosphorelay sensor kinase activity"/>
    <property type="evidence" value="ECO:0007669"/>
    <property type="project" value="InterPro"/>
</dbReference>
<accession>A0A840MFZ4</accession>
<evidence type="ECO:0000256" key="2">
    <source>
        <dbReference type="ARBA" id="ARBA00012438"/>
    </source>
</evidence>
<feature type="transmembrane region" description="Helical" evidence="4">
    <location>
        <begin position="232"/>
        <end position="251"/>
    </location>
</feature>
<keyword evidence="7" id="KW-1185">Reference proteome</keyword>
<evidence type="ECO:0000256" key="3">
    <source>
        <dbReference type="ARBA" id="ARBA00022553"/>
    </source>
</evidence>
<keyword evidence="6" id="KW-0808">Transferase</keyword>
<dbReference type="Gene3D" id="3.30.565.10">
    <property type="entry name" value="Histidine kinase-like ATPase, C-terminal domain"/>
    <property type="match status" value="1"/>
</dbReference>
<dbReference type="SUPFAM" id="SSF55781">
    <property type="entry name" value="GAF domain-like"/>
    <property type="match status" value="1"/>
</dbReference>
<dbReference type="NCBIfam" id="TIGR02916">
    <property type="entry name" value="PEP_his_kin"/>
    <property type="match status" value="1"/>
</dbReference>
<feature type="transmembrane region" description="Helical" evidence="4">
    <location>
        <begin position="97"/>
        <end position="117"/>
    </location>
</feature>
<evidence type="ECO:0000313" key="7">
    <source>
        <dbReference type="Proteomes" id="UP000575898"/>
    </source>
</evidence>
<evidence type="ECO:0000259" key="5">
    <source>
        <dbReference type="PROSITE" id="PS50109"/>
    </source>
</evidence>
<feature type="transmembrane region" description="Helical" evidence="4">
    <location>
        <begin position="123"/>
        <end position="147"/>
    </location>
</feature>
<keyword evidence="6" id="KW-0418">Kinase</keyword>
<reference evidence="6 7" key="1">
    <citation type="submission" date="2020-08" db="EMBL/GenBank/DDBJ databases">
        <title>Genomic Encyclopedia of Type Strains, Phase IV (KMG-IV): sequencing the most valuable type-strain genomes for metagenomic binning, comparative biology and taxonomic classification.</title>
        <authorList>
            <person name="Goeker M."/>
        </authorList>
    </citation>
    <scope>NUCLEOTIDE SEQUENCE [LARGE SCALE GENOMIC DNA]</scope>
    <source>
        <strain evidence="6 7">DSM 27165</strain>
    </source>
</reference>
<dbReference type="AlphaFoldDB" id="A0A840MFZ4"/>
<dbReference type="PANTHER" id="PTHR43065:SF42">
    <property type="entry name" value="TWO-COMPONENT SENSOR PPRA"/>
    <property type="match status" value="1"/>
</dbReference>
<feature type="transmembrane region" description="Helical" evidence="4">
    <location>
        <begin position="263"/>
        <end position="287"/>
    </location>
</feature>
<feature type="transmembrane region" description="Helical" evidence="4">
    <location>
        <begin position="191"/>
        <end position="211"/>
    </location>
</feature>
<dbReference type="PROSITE" id="PS50109">
    <property type="entry name" value="HIS_KIN"/>
    <property type="match status" value="1"/>
</dbReference>
<feature type="transmembrane region" description="Helical" evidence="4">
    <location>
        <begin position="6"/>
        <end position="27"/>
    </location>
</feature>
<dbReference type="PANTHER" id="PTHR43065">
    <property type="entry name" value="SENSOR HISTIDINE KINASE"/>
    <property type="match status" value="1"/>
</dbReference>
<keyword evidence="4" id="KW-0472">Membrane</keyword>
<feature type="transmembrane region" description="Helical" evidence="4">
    <location>
        <begin position="159"/>
        <end position="179"/>
    </location>
</feature>
<dbReference type="Proteomes" id="UP000575898">
    <property type="component" value="Unassembled WGS sequence"/>
</dbReference>
<dbReference type="InterPro" id="IPR014265">
    <property type="entry name" value="XrtA/PrsK"/>
</dbReference>
<dbReference type="EMBL" id="JACHHY010000003">
    <property type="protein sequence ID" value="MBB5017320.1"/>
    <property type="molecule type" value="Genomic_DNA"/>
</dbReference>
<dbReference type="Gene3D" id="3.30.450.40">
    <property type="match status" value="1"/>
</dbReference>
<sequence length="686" mass="76434">MAMELTVGMISYGLAAAAYAGLAVRLYGRVAGDARNLALVAACLGSLAWAVICATSLPYLPRWPLEAVRNLLWFVFVLSVLRGSLDERTQQLAKRLNWAVIAVFGGVIAAQLVVSLYRPAHTWPLIGLVAGPAGYVIQVLIGLVLLEQLFRNTHAEQRWGVKFLCLGLAGIYVTDFYMYSEALLFRGLDRSTYEVRGFVAASMALLIGISWSRNPEWELTVSLSRRMLLQSATLLAAGSYLLLMAAAGYYIRFFGGDWGGVLQAFFLFAAVVSLLAALFSGTIRAYVKVFVSKHFFTYRYDYREEWLRFTRALSEGEPGVHLRERSIRAIAELVESPGGNLWLRDEHDQFVPSARWNMVEILANEPASSSLCRFLEERQWVVDVQEYKRSPAHYVELSALPDWLEALNQPRLIIPLILHERMIGFVVLAEFRSQLSLNWEVNDLLKTAARQAAGFLAQLEAAQALLVSRQFESFNRMSAFVVHDLKNVVAQLSLMLKNAARHKHNPAFQDDMLETVGHAIDKMNRLLMQLRKGAQSIDKPELTELSDIILKVVADKSEAAPQPAVLICKKGLVVHADNERLQRVVGHLVQNAVEATPPTGEVSVCLDQLGNHARIEVSDTGKGMSSQFIRERLFRPFETTKSMGMGIGTYESREYIRQLGGNIDVRSEEGKGTTFVVTLPLAQAAI</sequence>
<comment type="catalytic activity">
    <reaction evidence="1">
        <text>ATP + protein L-histidine = ADP + protein N-phospho-L-histidine.</text>
        <dbReference type="EC" id="2.7.13.3"/>
    </reaction>
</comment>
<dbReference type="InterPro" id="IPR036890">
    <property type="entry name" value="HATPase_C_sf"/>
</dbReference>
<dbReference type="InterPro" id="IPR005467">
    <property type="entry name" value="His_kinase_dom"/>
</dbReference>
<dbReference type="SMART" id="SM00387">
    <property type="entry name" value="HATPase_c"/>
    <property type="match status" value="1"/>
</dbReference>
<gene>
    <name evidence="6" type="ORF">HNQ59_000584</name>
</gene>
<dbReference type="Pfam" id="PF02518">
    <property type="entry name" value="HATPase_c"/>
    <property type="match status" value="1"/>
</dbReference>
<protein>
    <recommendedName>
        <fullName evidence="2">histidine kinase</fullName>
        <ecNumber evidence="2">2.7.13.3</ecNumber>
    </recommendedName>
</protein>
<keyword evidence="4" id="KW-1133">Transmembrane helix</keyword>
<dbReference type="InterPro" id="IPR004358">
    <property type="entry name" value="Sig_transdc_His_kin-like_C"/>
</dbReference>
<keyword evidence="3" id="KW-0597">Phosphoprotein</keyword>
<dbReference type="SUPFAM" id="SSF55874">
    <property type="entry name" value="ATPase domain of HSP90 chaperone/DNA topoisomerase II/histidine kinase"/>
    <property type="match status" value="1"/>
</dbReference>
<evidence type="ECO:0000313" key="6">
    <source>
        <dbReference type="EMBL" id="MBB5017320.1"/>
    </source>
</evidence>
<evidence type="ECO:0000256" key="1">
    <source>
        <dbReference type="ARBA" id="ARBA00000085"/>
    </source>
</evidence>
<proteinExistence type="predicted"/>
<dbReference type="EC" id="2.7.13.3" evidence="2"/>
<dbReference type="CDD" id="cd00082">
    <property type="entry name" value="HisKA"/>
    <property type="match status" value="1"/>
</dbReference>
<evidence type="ECO:0000256" key="4">
    <source>
        <dbReference type="SAM" id="Phobius"/>
    </source>
</evidence>
<name>A0A840MFZ4_9PROT</name>
<dbReference type="PRINTS" id="PR00344">
    <property type="entry name" value="BCTRLSENSOR"/>
</dbReference>
<feature type="domain" description="Histidine kinase" evidence="5">
    <location>
        <begin position="480"/>
        <end position="683"/>
    </location>
</feature>
<feature type="transmembrane region" description="Helical" evidence="4">
    <location>
        <begin position="67"/>
        <end position="85"/>
    </location>
</feature>
<dbReference type="InterPro" id="IPR029016">
    <property type="entry name" value="GAF-like_dom_sf"/>
</dbReference>
<dbReference type="RefSeq" id="WP_246490824.1">
    <property type="nucleotide sequence ID" value="NZ_JACHHY010000003.1"/>
</dbReference>
<feature type="transmembrane region" description="Helical" evidence="4">
    <location>
        <begin position="39"/>
        <end position="61"/>
    </location>
</feature>
<keyword evidence="4" id="KW-0812">Transmembrane</keyword>